<dbReference type="GO" id="GO:0030690">
    <property type="term" value="C:Noc1p-Noc2p complex"/>
    <property type="evidence" value="ECO:0007669"/>
    <property type="project" value="TreeGrafter"/>
</dbReference>
<dbReference type="GO" id="GO:0042273">
    <property type="term" value="P:ribosomal large subunit biogenesis"/>
    <property type="evidence" value="ECO:0007669"/>
    <property type="project" value="TreeGrafter"/>
</dbReference>
<dbReference type="GO" id="GO:0003714">
    <property type="term" value="F:transcription corepressor activity"/>
    <property type="evidence" value="ECO:0007669"/>
    <property type="project" value="TreeGrafter"/>
</dbReference>
<dbReference type="GO" id="GO:0030691">
    <property type="term" value="C:Noc2p-Noc3p complex"/>
    <property type="evidence" value="ECO:0007669"/>
    <property type="project" value="TreeGrafter"/>
</dbReference>
<feature type="compositionally biased region" description="Acidic residues" evidence="4">
    <location>
        <begin position="602"/>
        <end position="615"/>
    </location>
</feature>
<evidence type="ECO:0000256" key="2">
    <source>
        <dbReference type="ARBA" id="ARBA00005907"/>
    </source>
</evidence>
<evidence type="ECO:0000256" key="1">
    <source>
        <dbReference type="ARBA" id="ARBA00004123"/>
    </source>
</evidence>
<dbReference type="PANTHER" id="PTHR12687:SF4">
    <property type="entry name" value="NUCLEOLAR COMPLEX PROTEIN 2 HOMOLOG"/>
    <property type="match status" value="1"/>
</dbReference>
<dbReference type="PANTHER" id="PTHR12687">
    <property type="entry name" value="NUCLEOLAR COMPLEX 2 AND RAD4-RELATED"/>
    <property type="match status" value="1"/>
</dbReference>
<accession>A0A452T6H1</accession>
<protein>
    <submittedName>
        <fullName evidence="5">NOC2 like nucleolar associated transcriptional repressor</fullName>
    </submittedName>
</protein>
<dbReference type="GO" id="GO:0042393">
    <property type="term" value="F:histone binding"/>
    <property type="evidence" value="ECO:0007669"/>
    <property type="project" value="TreeGrafter"/>
</dbReference>
<gene>
    <name evidence="5" type="primary">NOC2L</name>
</gene>
<name>A0A452T6H1_URSMA</name>
<dbReference type="Pfam" id="PF03715">
    <property type="entry name" value="Noc2"/>
    <property type="match status" value="1"/>
</dbReference>
<reference evidence="5" key="1">
    <citation type="submission" date="2019-03" db="UniProtKB">
        <authorList>
            <consortium name="Ensembl"/>
        </authorList>
    </citation>
    <scope>IDENTIFICATION</scope>
</reference>
<dbReference type="GeneTree" id="ENSGT00390000010057"/>
<dbReference type="GO" id="GO:0005730">
    <property type="term" value="C:nucleolus"/>
    <property type="evidence" value="ECO:0007669"/>
    <property type="project" value="TreeGrafter"/>
</dbReference>
<evidence type="ECO:0000256" key="4">
    <source>
        <dbReference type="SAM" id="MobiDB-lite"/>
    </source>
</evidence>
<organism evidence="5">
    <name type="scientific">Ursus maritimus</name>
    <name type="common">Polar bear</name>
    <name type="synonym">Thalarctos maritimus</name>
    <dbReference type="NCBI Taxonomy" id="29073"/>
    <lineage>
        <taxon>Eukaryota</taxon>
        <taxon>Metazoa</taxon>
        <taxon>Chordata</taxon>
        <taxon>Craniata</taxon>
        <taxon>Vertebrata</taxon>
        <taxon>Euteleostomi</taxon>
        <taxon>Mammalia</taxon>
        <taxon>Eutheria</taxon>
        <taxon>Laurasiatheria</taxon>
        <taxon>Carnivora</taxon>
        <taxon>Caniformia</taxon>
        <taxon>Ursidae</taxon>
        <taxon>Ursus</taxon>
    </lineage>
</organism>
<keyword evidence="3" id="KW-0539">Nucleus</keyword>
<dbReference type="GO" id="GO:0005654">
    <property type="term" value="C:nucleoplasm"/>
    <property type="evidence" value="ECO:0007669"/>
    <property type="project" value="TreeGrafter"/>
</dbReference>
<comment type="subcellular location">
    <subcellularLocation>
        <location evidence="1">Nucleus</location>
    </subcellularLocation>
</comment>
<sequence>MTSTSCSSLALCLVQEASVEEEDEEEDGVPRGLKGKKRDSTPVTLAMVERWKQAAKHHLTPKLFHEVVQAFRAAVVTTQGDQDGAEASKFQVTDSAVFNALVTFCIRDLFGCLQKLLFGKVPKDSSRVLQPSSSPLWGKLRLDIKVYLSSVIQLVACVAEVTVAAAVLQHVSSSVPYFLTFPKQCRMLLKRMVVLWSTGEETLRVLAFLVLVRVCRHKKDVFLSPILKQMYITYVRNCKFTSPSTLPFISFMQRTLTELLALDTGVAYQHAFLYIRQLAIHLRNAMTTRKKETYQSVYNWQFVHCLYLWCRALSTVCPSEALQPLIYPLSQVVIGCIKLVPTARFYPLRMHCVRALTLLSESTGTFIPVLPFILEDGLVEQLYDLILEYLHSQAHSIAFPELALPAVLQLKSFLRECKVANYCRQLRQLLEKVQENADYICSRRQGAPFGVADQHAVDAWEKQTREEGTPLTKYYSQWRKLREREVQLEISGKERLEDLNLPEIKRRKVGDSKNEDRVEFKDLFDLDSDEEDSTMGFSERGMLGSPKAWQGLEEEDDEDDEDDEDEDGSCSSQEEAGSSKDGGPDTEAGLDLRELWRLAQGPEDELQDLQLSEED</sequence>
<dbReference type="AlphaFoldDB" id="A0A452T6H1"/>
<dbReference type="InterPro" id="IPR016024">
    <property type="entry name" value="ARM-type_fold"/>
</dbReference>
<comment type="similarity">
    <text evidence="2">Belongs to the NOC2 family.</text>
</comment>
<feature type="compositionally biased region" description="Acidic residues" evidence="4">
    <location>
        <begin position="552"/>
        <end position="568"/>
    </location>
</feature>
<dbReference type="SUPFAM" id="SSF48371">
    <property type="entry name" value="ARM repeat"/>
    <property type="match status" value="1"/>
</dbReference>
<evidence type="ECO:0000256" key="3">
    <source>
        <dbReference type="ARBA" id="ARBA00023242"/>
    </source>
</evidence>
<evidence type="ECO:0000313" key="5">
    <source>
        <dbReference type="Ensembl" id="ENSUMAP00000003352"/>
    </source>
</evidence>
<proteinExistence type="inferred from homology"/>
<dbReference type="GO" id="GO:0000122">
    <property type="term" value="P:negative regulation of transcription by RNA polymerase II"/>
    <property type="evidence" value="ECO:0007669"/>
    <property type="project" value="TreeGrafter"/>
</dbReference>
<dbReference type="Ensembl" id="ENSUMAT00000004117.1">
    <property type="protein sequence ID" value="ENSUMAP00000003352.1"/>
    <property type="gene ID" value="ENSUMAG00000002714.1"/>
</dbReference>
<feature type="region of interest" description="Disordered" evidence="4">
    <location>
        <begin position="529"/>
        <end position="615"/>
    </location>
</feature>
<dbReference type="InterPro" id="IPR005343">
    <property type="entry name" value="Noc2"/>
</dbReference>